<proteinExistence type="predicted"/>
<dbReference type="RefSeq" id="WP_142835315.1">
    <property type="nucleotide sequence ID" value="NZ_VFSV01000025.1"/>
</dbReference>
<evidence type="ECO:0000259" key="1">
    <source>
        <dbReference type="Pfam" id="PF21992"/>
    </source>
</evidence>
<dbReference type="AlphaFoldDB" id="A0A547PT32"/>
<dbReference type="InterPro" id="IPR053845">
    <property type="entry name" value="DUF6927"/>
</dbReference>
<evidence type="ECO:0000313" key="3">
    <source>
        <dbReference type="Proteomes" id="UP000318590"/>
    </source>
</evidence>
<sequence>MGWLFYTDQRVKTYADQKAEIERLCTFETEDRTTELICASKVGTTWYAAVRVSMKDGSEIEDFTYKAKEDGSFTFAAIFLTAFDQGCWGYKDMEESAGPVQARAPVSLLNRLSELKDPDSYAHDWRKRCRAWADIPTYNEGDTIRLANPLKLDDGTEFQIVTATRYRSGRRMQTGYRIKDTGGLVRLPRGCLEGSSLVTTG</sequence>
<feature type="domain" description="DUF6927" evidence="1">
    <location>
        <begin position="116"/>
        <end position="189"/>
    </location>
</feature>
<dbReference type="EMBL" id="VFSV01000025">
    <property type="protein sequence ID" value="TRD17306.1"/>
    <property type="molecule type" value="Genomic_DNA"/>
</dbReference>
<protein>
    <recommendedName>
        <fullName evidence="1">DUF6927 domain-containing protein</fullName>
    </recommendedName>
</protein>
<gene>
    <name evidence="2" type="ORF">FEV53_13315</name>
</gene>
<dbReference type="OrthoDB" id="6874909at2"/>
<dbReference type="Pfam" id="PF21992">
    <property type="entry name" value="DUF6927"/>
    <property type="match status" value="1"/>
</dbReference>
<evidence type="ECO:0000313" key="2">
    <source>
        <dbReference type="EMBL" id="TRD17306.1"/>
    </source>
</evidence>
<keyword evidence="3" id="KW-1185">Reference proteome</keyword>
<dbReference type="Proteomes" id="UP000318590">
    <property type="component" value="Unassembled WGS sequence"/>
</dbReference>
<reference evidence="2 3" key="1">
    <citation type="submission" date="2019-06" db="EMBL/GenBank/DDBJ databases">
        <title>Paenimaribius caenipelagi gen. nov., sp. nov., isolated from a tidal flat.</title>
        <authorList>
            <person name="Yoon J.-H."/>
        </authorList>
    </citation>
    <scope>NUCLEOTIDE SEQUENCE [LARGE SCALE GENOMIC DNA]</scope>
    <source>
        <strain evidence="2 3">JBTF-M29</strain>
    </source>
</reference>
<name>A0A547PT32_9RHOB</name>
<accession>A0A547PT32</accession>
<comment type="caution">
    <text evidence="2">The sequence shown here is derived from an EMBL/GenBank/DDBJ whole genome shotgun (WGS) entry which is preliminary data.</text>
</comment>
<organism evidence="2 3">
    <name type="scientific">Palleronia caenipelagi</name>
    <dbReference type="NCBI Taxonomy" id="2489174"/>
    <lineage>
        <taxon>Bacteria</taxon>
        <taxon>Pseudomonadati</taxon>
        <taxon>Pseudomonadota</taxon>
        <taxon>Alphaproteobacteria</taxon>
        <taxon>Rhodobacterales</taxon>
        <taxon>Roseobacteraceae</taxon>
        <taxon>Palleronia</taxon>
    </lineage>
</organism>